<evidence type="ECO:0000256" key="14">
    <source>
        <dbReference type="PROSITE-ProRule" id="PRU00235"/>
    </source>
</evidence>
<comment type="pathway">
    <text evidence="3">Protein modification; protein ubiquitination.</text>
</comment>
<dbReference type="GO" id="GO:0005886">
    <property type="term" value="C:plasma membrane"/>
    <property type="evidence" value="ECO:0007669"/>
    <property type="project" value="TreeGrafter"/>
</dbReference>
<dbReference type="Pfam" id="PF13540">
    <property type="entry name" value="RCC1_2"/>
    <property type="match status" value="1"/>
</dbReference>
<feature type="domain" description="RING-type" evidence="15">
    <location>
        <begin position="4200"/>
        <end position="4250"/>
    </location>
</feature>
<name>A0A0N4Z1B8_PARTI</name>
<evidence type="ECO:0000256" key="2">
    <source>
        <dbReference type="ARBA" id="ARBA00004489"/>
    </source>
</evidence>
<keyword evidence="12" id="KW-0966">Cell projection</keyword>
<dbReference type="Gene3D" id="2.130.10.30">
    <property type="entry name" value="Regulator of chromosome condensation 1/beta-lactamase-inhibitor protein II"/>
    <property type="match status" value="2"/>
</dbReference>
<dbReference type="PROSITE" id="PS50089">
    <property type="entry name" value="ZF_RING_2"/>
    <property type="match status" value="1"/>
</dbReference>
<keyword evidence="8" id="KW-0677">Repeat</keyword>
<dbReference type="Gene3D" id="2.60.120.820">
    <property type="entry name" value="PHR domain"/>
    <property type="match status" value="2"/>
</dbReference>
<comment type="subcellular location">
    <subcellularLocation>
        <location evidence="2">Cell projection</location>
        <location evidence="2">Axon</location>
    </subcellularLocation>
</comment>
<evidence type="ECO:0000256" key="13">
    <source>
        <dbReference type="PROSITE-ProRule" id="PRU00175"/>
    </source>
</evidence>
<dbReference type="CDD" id="cd16463">
    <property type="entry name" value="RING-H2_PHR"/>
    <property type="match status" value="1"/>
</dbReference>
<dbReference type="SUPFAM" id="SSF50985">
    <property type="entry name" value="RCC1/BLIP-II"/>
    <property type="match status" value="1"/>
</dbReference>
<dbReference type="Proteomes" id="UP000038045">
    <property type="component" value="Unplaced"/>
</dbReference>
<feature type="repeat" description="RCC1" evidence="14">
    <location>
        <begin position="774"/>
        <end position="830"/>
    </location>
</feature>
<dbReference type="GO" id="GO:0099174">
    <property type="term" value="P:regulation of presynapse organization"/>
    <property type="evidence" value="ECO:0007669"/>
    <property type="project" value="UniProtKB-ARBA"/>
</dbReference>
<evidence type="ECO:0000256" key="6">
    <source>
        <dbReference type="ARBA" id="ARBA00022679"/>
    </source>
</evidence>
<dbReference type="GO" id="GO:0061630">
    <property type="term" value="F:ubiquitin protein ligase activity"/>
    <property type="evidence" value="ECO:0007669"/>
    <property type="project" value="UniProtKB-EC"/>
</dbReference>
<evidence type="ECO:0000256" key="7">
    <source>
        <dbReference type="ARBA" id="ARBA00022723"/>
    </source>
</evidence>
<evidence type="ECO:0000313" key="17">
    <source>
        <dbReference type="WBParaSite" id="PTRK_0000049300.1"/>
    </source>
</evidence>
<evidence type="ECO:0000256" key="10">
    <source>
        <dbReference type="ARBA" id="ARBA00022786"/>
    </source>
</evidence>
<evidence type="ECO:0000256" key="5">
    <source>
        <dbReference type="ARBA" id="ARBA00012249"/>
    </source>
</evidence>
<dbReference type="GO" id="GO:0007411">
    <property type="term" value="P:axon guidance"/>
    <property type="evidence" value="ECO:0007669"/>
    <property type="project" value="TreeGrafter"/>
</dbReference>
<proteinExistence type="inferred from homology"/>
<dbReference type="PANTHER" id="PTHR45943">
    <property type="entry name" value="E3 UBIQUITIN-PROTEIN LIGASE MYCBP2"/>
    <property type="match status" value="1"/>
</dbReference>
<keyword evidence="11" id="KW-0862">Zinc</keyword>
<dbReference type="InterPro" id="IPR009091">
    <property type="entry name" value="RCC1/BLIP-II"/>
</dbReference>
<dbReference type="Pfam" id="PF08005">
    <property type="entry name" value="PHR"/>
    <property type="match status" value="2"/>
</dbReference>
<organism evidence="16 17">
    <name type="scientific">Parastrongyloides trichosuri</name>
    <name type="common">Possum-specific nematode worm</name>
    <dbReference type="NCBI Taxonomy" id="131310"/>
    <lineage>
        <taxon>Eukaryota</taxon>
        <taxon>Metazoa</taxon>
        <taxon>Ecdysozoa</taxon>
        <taxon>Nematoda</taxon>
        <taxon>Chromadorea</taxon>
        <taxon>Rhabditida</taxon>
        <taxon>Tylenchina</taxon>
        <taxon>Panagrolaimomorpha</taxon>
        <taxon>Strongyloidoidea</taxon>
        <taxon>Strongyloididae</taxon>
        <taxon>Parastrongyloides</taxon>
    </lineage>
</organism>
<dbReference type="Gene3D" id="3.30.40.10">
    <property type="entry name" value="Zinc/RING finger domain, C3HC4 (zinc finger)"/>
    <property type="match status" value="1"/>
</dbReference>
<dbReference type="InterPro" id="IPR013083">
    <property type="entry name" value="Znf_RING/FYVE/PHD"/>
</dbReference>
<sequence length="4476" mass="519608">MIDGPVNDIEVMTNSMVTKLKILRLHYNKTIADLAQNCLLSLSIAYGSINMIFDVITNIIINERSNSERLIESGEFFKQHQIRYGVEEYNKVPYNFYQFIIFIQKMSLSLGWNLDKFIEEWYEEKIDEHSVVCKFDLKIKSTIKNNDNKYSSSITSDGTYLYVLNYQGLFKIGTGFNESKRGYVYITNPTIYSTGDRNIYLYQKNKHEYLLMDNSLVTNNDFNFHKTFLLIDKGTLQDLYHIIVKAPTISTKTTFKDHLYFVDNSRKKWYEDSKLMFTCLDEKTNDLVIEELEVNEMFEGLQKNVDCDERENYVKQRYQLVYYSFVKVSPLNNENCIEKIKIPNFFYHRGIKDYYEIKDNNSKEIIGKLILTNCGNLWYNGDCQKFGLQDYSESIESDEDIESDDSNDYKWKKFNLSDLFIVDNRNEKIKHISYCYDIPDSILLTLDNGKILLLGKSIFNNNITNKVNDINSPIKLNSPSHNQISQYIKEEILLDNDKIQKPRLPIRRLKFNYNKKKIIKAILKKDFCVFLSETGITYVIGIPKLGKNNCFVKTQSETPEIYGLDNINVKDISFGKNHGVLIDKNLKVWSFGYNNKNQCGKEIKLISEKDKNIPIIQRTEETSPSKVLNKSLPYNSFCQNDFHTFSIDDPPAICNYCSKCSAKGNRCGYALTHNDNMNGKKFSNNLKKGDLCKCLTKSNGKIIGVCCRCGICKGCAIIINNYNKNMNKQNVEEKRKNINFNDHFYEMPTMLNINEQIIDVKTGDNHSLLLSKDGNVYSFGSNEYGQLGIEDYEEKLRNNKYINKINFPGEKIKIDQVMTGSNTSLAKSDNGIIYIWGIIEQVNSKEKIIKMKPTVITDIIKDIPKEDSKIKIESTLKNCSTVWFYLTNDSLIIQLRKNLLQSNYCDYKPIDSQLKLNDCKIISDDNCYLIMPKKSSNMNNISKYIILNRKREGTFRQYVPFNDESNYKKLSITFDTYHNDIIWCYNSDNCEILCYKKYLLKTIPHNINDYDDKTTKLNIHENNLLSRTLEKFNLPEFMFPDNINYISSINKMSDTEIGLIYLKNILCYTIISSLSHSSYENCIIREERSYDPENFKACVKNERNANIFPYPNLTRYIGNRNNDKNYCKIYKVSRFNSYSNGWSYYIPNALNAVEAISFKGNRRLLLCGLGLFGGKGNYKANVRIYKLKGSKKDDSYNKDELAELLGNEEVMYETGVQRFSSRREIDIYCVNLKKPIVIDKDEWYTIIVNMTGEPGFCGKNGKEKIRIDSNTGKEDNNGDIVITFKSSLAANNGTDVKVGQVPELFIELPKKDYHYYDSKIDNNCILTSPSLKNINVIMAETIMSTMTDETYNLSTLIGINIDGITNLLKITECTIDTSFGIRKESNNFGYNDISSSYNTNEDLNWNKERAISISIMAIQMLTYCMKVRYPKEYFTYKTNESSKYKYKYISNPLNIDFLYTEVDSDIIIRFYQLLSCIMKQASKRIDCNDEGIYSLAMATSESFVTCGYLFFSIKEVIMGNLIKCIVRSDMNKKVIIENYNYWKLYSLFKFILDNKDDGHIDDLYSFMKFYEPNFCGNEFGRRTSGCNVFENTKFGFELGQRLITSIDTIGYDNGTLIQRELEVTSDDFDIASKPINIIKFLFSFAFDKNDKKIEENEKYGKNFIKIRFKLKEISQKLIINTYKKIIKSYSNMSQEQNVLASYCRFSKMSTTKNWDYLNNVNCNNIKSTNNGTKSIVNTQPERSIDGISFSIDHNGVILYGFSIFAGKINLEKNSDNIGCMYEAEIYEVNDTDEKHYNKLLDHITGKVELLKLSKTYPCSNDVIDDEMKAFQCYDLFFSKPINLTPNMIYSIKISFYYSMPLITAISIPNCCYSTYYGENGIPNLQLTNGSKLTFYINEMCNNGTTVSRGQIPRILYGVKEEQSRIVERETSKEILRNLGDIIITHVIENTKILINDQKNIIDNNDENLYKNDNIFKSNIMDLNFMNEIISYSHIFSELDKRNTLIILNNINTLVKCIGPILMEMKCKYYAGNIFPENKILLSNYCRLYNGSNTQIVESDHPYKSGTFICQFVILNPMIDYMVLSFHPDSCTYMKNDKLTIYLVNDSISDKECYKNYNDFNLSGDIDKNYIKILTFSGRGKNYETNDGNWPCEYIILPGRRLLFLFETTTINPKEIVNEEDERYMYGFKCTINGYKNFINENKYFNEWRIMNMIERLEILEKELVFLTSDGCKLLMENQNKKNLNKNIVGWCEESERRNSFYEFINKHENILKKGIAFDGKFCLKDIIEDSGNEEMEINDWYEEEDDFIGRIGKGGNIERCFLSDFIDDKPLSKGSIFLREILFENNENKEIGSDRYGNIMAHVDNFDNLLSEFIDLRLSDIEVHLPGRNDDGDCNNGNLEYIEEQVLVGQKIILKLILKDQFGKILRNIDNVKKAYIEIRESIGEVMNKNIQYSTTIPSYISNIKSCDSFEEQFEGRRRAQLFSLMTTHPYKPSIALKSKYISMTINPIFQDYSFEEIRWSYMMGMKKLTKEKYEFNYDVESNSRVVEWIPKRKGIYKILAFIEDRQFLLSKNVSLNVEEYERMRIKGKRTIISFLSSPKDKQMKASWDYNLSNSGVRIRSCPSLQGYVIGAIVHTTRFNFIEMIENKEGIWLKVSVNEDGIKNFMFNKNDTGIPDKEWQYGYVLQYSKILNMELIRREDQSSDRSRSPFQIEVTHLSNEIKDLSVNFNNFNQDINNKSIYENDRNNDKRKIIYNDKRILLTPFVFKACRALFSSYLWHTNKTDKVIKILEQWNVKDIKVDDEELIDNLKTLWKKIVKEVLKYLENQRYIMSSIESMKASIQESDINYHNHYKLCEEISRDSIMKSNGNTLTLTPSPPGTPKIRKNSKDFNSEMGYCELCDSYYDKPITTHMKFVHPGCGAPSGGKGYNSVGKYTGGWSGSCGEGASSNCIWYILCNNCRDKYLNMEKINIKKPPYIIKKSEFKNSDDESSEINLEDKLEEDIIKKSIFLLKLNPYINPERLKINQKHHSKDDDEDDEVFINVIDGGDPEILHSILKRNSSLRKKNYSGSNLMLLNQNTNAISDPGPSKFSNTVIEANNDESKNIKVIQNLSTKNSCKRTARSQGNYREYDNFGSRDRSYSFLESSYQPKPIDIKKIEFDIFNFVFDNTQSLDLNLIRNNLKNSIKTSHLLSYCYQTFLNLIRIVSSEESIEDILFSHIETLSIFGENNYNYISRTEKKCYEFFKNLKILPHPGKICLLSGEESVKNVVNDFHNFMISLSLIIKAEDEVKEVQYMTIIERDKFRVLKNLCLKNWNFQYTTFDKDILIELCSIVKVLGNIMSSGSSKEGKRLFLNKLKEIKNENYHLWNYDGYQNESKKLVNITKKLKLEASSNNEILNAVLEENLESFWESSEDNKNNEIFIDIEFGNLAILKHKTKCSNGSLCNTIREVPELIAIYIDNENEKEFGVSDITFKGYVFSLECINENNKDNGSNEFVVLKNTKLKKNFKGWIKCYLGNVKYDLKKISIVFRGVDSMIRIRHIMVLAGEDNVMERKLEIQDEEGIVRSLSSPESAFGDSSDEEQGCFKNTPKVESDAFILFKAITGQIFEENLNENQDEPCNEDEKRFDEGKTVNIKGPNGSKLRNQILDYLFSKNHLEPIKGYVSVQIMKALQREVLLLKESKKKRLPKIKTLNKTVKNNMKYKYALNLIRIIEKLCSHNFDHIYDNYDLKSVDLLTSIEKVPLETKTLKLDAIVLFSELLEAVTDDVSTAKKVLEGIDKTIKMINISEKKNFIPENIGRKVIKNMLNIIIGAAEVGVKVRGQRNIEMFAYENNEIVLRKDIKTKIDNFQNEDNDNKKGIELIVKDWLEEVSLSDTNSEYGNWSIFIREEISSNIIEIINNCLGVKKYDGNIVKSHILTSFDDCYDESFNNTLLMSFLYDKISKNSLKLIEKQSFWMGIVSLSLLVNKQWLDISMYQNSLKGVSPNDEIKREVKELPFCENHDDFETRASLICHDCEEIKLCKQCFRTLHLSKKKRGHSILTLNSTTIEDSLNEDEDVINKVTVEVHEGSIRLKIENKLLILVNNRRLKGILEFYEIKNCDSTIDNNEEIHITMNRLKIFDNPTYHKSCRFCEGILKTEIEKISGVCLQVECQQYKGNVCKKIHIECGHLCNGVFNEKECLPCLRCTQVNDKINQDSEDLCSICYTDKLGSAPCIKVECGHIFHNHCLMKLLENKWIGPRISFRFMKCPLCLCDMEHKDKESKFEIIMNEYRLLYNDVRKKALMRYKYYYNAGVQKKDSKDIIEKINDDILIDEALQKFMYCLCFKCKKAYYGGDINCHQQLLQEDNDVDEENRINIVFKPEELVCGGCSNVAGGGSCKKHGTEYIEYKCRFCCSVAVYFCFGTTHFCQVCHSDFQRLMVLKPEELPKCPVGPKATSLPVDDDKKDRKELCPLRICHPDTGIEFSLGCGACRNIREF</sequence>
<dbReference type="InterPro" id="IPR001841">
    <property type="entry name" value="Znf_RING"/>
</dbReference>
<dbReference type="GO" id="GO:0005634">
    <property type="term" value="C:nucleus"/>
    <property type="evidence" value="ECO:0007669"/>
    <property type="project" value="TreeGrafter"/>
</dbReference>
<evidence type="ECO:0000313" key="16">
    <source>
        <dbReference type="Proteomes" id="UP000038045"/>
    </source>
</evidence>
<reference evidence="17" key="1">
    <citation type="submission" date="2017-02" db="UniProtKB">
        <authorList>
            <consortium name="WormBaseParasite"/>
        </authorList>
    </citation>
    <scope>IDENTIFICATION</scope>
</reference>
<keyword evidence="7" id="KW-0479">Metal-binding</keyword>
<dbReference type="WBParaSite" id="PTRK_0000049300.1">
    <property type="protein sequence ID" value="PTRK_0000049300.1"/>
    <property type="gene ID" value="PTRK_0000049300"/>
</dbReference>
<evidence type="ECO:0000256" key="4">
    <source>
        <dbReference type="ARBA" id="ARBA00005415"/>
    </source>
</evidence>
<dbReference type="STRING" id="131310.A0A0N4Z1B8"/>
<accession>A0A0N4Z1B8</accession>
<comment type="catalytic activity">
    <reaction evidence="1">
        <text>[E2 ubiquitin-conjugating enzyme]-S-ubiquitinyl-L-cysteine + [acceptor protein]-L-threonine = [E2 ubiquitin-conjugating enzyme]-L-cysteine + [acceptor protein]-3-O-ubiquitinyl-L-threonine.</text>
        <dbReference type="EC" id="2.3.2.33"/>
    </reaction>
</comment>
<comment type="similarity">
    <text evidence="4">Belongs to the RING-Cys relay (RCR) family.</text>
</comment>
<dbReference type="GO" id="GO:0030424">
    <property type="term" value="C:axon"/>
    <property type="evidence" value="ECO:0007669"/>
    <property type="project" value="UniProtKB-SubCell"/>
</dbReference>
<protein>
    <recommendedName>
        <fullName evidence="5">RCR-type E3 ubiquitin transferase</fullName>
        <ecNumber evidence="5">2.3.2.33</ecNumber>
    </recommendedName>
</protein>
<evidence type="ECO:0000256" key="3">
    <source>
        <dbReference type="ARBA" id="ARBA00004906"/>
    </source>
</evidence>
<dbReference type="InterPro" id="IPR038648">
    <property type="entry name" value="PHR_sf"/>
</dbReference>
<dbReference type="CDD" id="cd19799">
    <property type="entry name" value="Bbox2_MYCBP2"/>
    <property type="match status" value="1"/>
</dbReference>
<keyword evidence="10" id="KW-0833">Ubl conjugation pathway</keyword>
<dbReference type="GO" id="GO:0008582">
    <property type="term" value="P:regulation of synaptic assembly at neuromuscular junction"/>
    <property type="evidence" value="ECO:0007669"/>
    <property type="project" value="TreeGrafter"/>
</dbReference>
<dbReference type="SMART" id="SM00184">
    <property type="entry name" value="RING"/>
    <property type="match status" value="1"/>
</dbReference>
<dbReference type="FunFam" id="3.30.40.10:FF:000078">
    <property type="entry name" value="E3 ubiquitin-protein ligase MYCBP2 isoform X1"/>
    <property type="match status" value="1"/>
</dbReference>
<keyword evidence="6" id="KW-0808">Transferase</keyword>
<evidence type="ECO:0000259" key="15">
    <source>
        <dbReference type="PROSITE" id="PS50089"/>
    </source>
</evidence>
<evidence type="ECO:0000256" key="8">
    <source>
        <dbReference type="ARBA" id="ARBA00022737"/>
    </source>
</evidence>
<dbReference type="GO" id="GO:0008270">
    <property type="term" value="F:zinc ion binding"/>
    <property type="evidence" value="ECO:0007669"/>
    <property type="project" value="UniProtKB-KW"/>
</dbReference>
<dbReference type="InterPro" id="IPR000408">
    <property type="entry name" value="Reg_chr_condens"/>
</dbReference>
<dbReference type="EC" id="2.3.2.33" evidence="5"/>
<evidence type="ECO:0000256" key="11">
    <source>
        <dbReference type="ARBA" id="ARBA00022833"/>
    </source>
</evidence>
<evidence type="ECO:0000256" key="1">
    <source>
        <dbReference type="ARBA" id="ARBA00000333"/>
    </source>
</evidence>
<dbReference type="PANTHER" id="PTHR45943:SF1">
    <property type="entry name" value="E3 UBIQUITIN-PROTEIN LIGASE MYCBP2"/>
    <property type="match status" value="1"/>
</dbReference>
<dbReference type="PROSITE" id="PS50012">
    <property type="entry name" value="RCC1_3"/>
    <property type="match status" value="1"/>
</dbReference>
<dbReference type="InterPro" id="IPR012983">
    <property type="entry name" value="PHR"/>
</dbReference>
<evidence type="ECO:0000256" key="12">
    <source>
        <dbReference type="ARBA" id="ARBA00023273"/>
    </source>
</evidence>
<dbReference type="SUPFAM" id="SSF57850">
    <property type="entry name" value="RING/U-box"/>
    <property type="match status" value="1"/>
</dbReference>
<keyword evidence="16" id="KW-1185">Reference proteome</keyword>
<evidence type="ECO:0000256" key="9">
    <source>
        <dbReference type="ARBA" id="ARBA00022771"/>
    </source>
</evidence>
<keyword evidence="9 13" id="KW-0863">Zinc-finger</keyword>